<keyword evidence="7" id="KW-1185">Reference proteome</keyword>
<evidence type="ECO:0000313" key="6">
    <source>
        <dbReference type="EMBL" id="GMI15388.1"/>
    </source>
</evidence>
<evidence type="ECO:0000256" key="3">
    <source>
        <dbReference type="PROSITE-ProRule" id="PRU00221"/>
    </source>
</evidence>
<dbReference type="SMART" id="SM00320">
    <property type="entry name" value="WD40"/>
    <property type="match status" value="6"/>
</dbReference>
<accession>A0A9W7FNG6</accession>
<dbReference type="PROSITE" id="PS00678">
    <property type="entry name" value="WD_REPEATS_1"/>
    <property type="match status" value="1"/>
</dbReference>
<dbReference type="SUPFAM" id="SSF81301">
    <property type="entry name" value="Nucleotidyltransferase"/>
    <property type="match status" value="1"/>
</dbReference>
<dbReference type="InterPro" id="IPR015943">
    <property type="entry name" value="WD40/YVTN_repeat-like_dom_sf"/>
</dbReference>
<feature type="repeat" description="WD" evidence="3">
    <location>
        <begin position="1095"/>
        <end position="1124"/>
    </location>
</feature>
<name>A0A9W7FNG6_9STRA</name>
<dbReference type="OrthoDB" id="206617at2759"/>
<evidence type="ECO:0000256" key="4">
    <source>
        <dbReference type="SAM" id="MobiDB-lite"/>
    </source>
</evidence>
<evidence type="ECO:0000259" key="5">
    <source>
        <dbReference type="Pfam" id="PF24883"/>
    </source>
</evidence>
<dbReference type="PANTHER" id="PTHR22847">
    <property type="entry name" value="WD40 REPEAT PROTEIN"/>
    <property type="match status" value="1"/>
</dbReference>
<dbReference type="InterPro" id="IPR056884">
    <property type="entry name" value="NPHP3-like_N"/>
</dbReference>
<feature type="repeat" description="WD" evidence="3">
    <location>
        <begin position="1124"/>
        <end position="1157"/>
    </location>
</feature>
<dbReference type="Pfam" id="PF00400">
    <property type="entry name" value="WD40"/>
    <property type="match status" value="6"/>
</dbReference>
<evidence type="ECO:0000256" key="1">
    <source>
        <dbReference type="ARBA" id="ARBA00022574"/>
    </source>
</evidence>
<keyword evidence="2" id="KW-0677">Repeat</keyword>
<dbReference type="InterPro" id="IPR001680">
    <property type="entry name" value="WD40_rpt"/>
</dbReference>
<reference evidence="7" key="1">
    <citation type="journal article" date="2023" name="Commun. Biol.">
        <title>Genome analysis of Parmales, the sister group of diatoms, reveals the evolutionary specialization of diatoms from phago-mixotrophs to photoautotrophs.</title>
        <authorList>
            <person name="Ban H."/>
            <person name="Sato S."/>
            <person name="Yoshikawa S."/>
            <person name="Yamada K."/>
            <person name="Nakamura Y."/>
            <person name="Ichinomiya M."/>
            <person name="Sato N."/>
            <person name="Blanc-Mathieu R."/>
            <person name="Endo H."/>
            <person name="Kuwata A."/>
            <person name="Ogata H."/>
        </authorList>
    </citation>
    <scope>NUCLEOTIDE SEQUENCE [LARGE SCALE GENOMIC DNA]</scope>
    <source>
        <strain evidence="7">NIES 3700</strain>
    </source>
</reference>
<feature type="repeat" description="WD" evidence="3">
    <location>
        <begin position="1020"/>
        <end position="1052"/>
    </location>
</feature>
<dbReference type="InterPro" id="IPR036322">
    <property type="entry name" value="WD40_repeat_dom_sf"/>
</dbReference>
<dbReference type="InterPro" id="IPR019775">
    <property type="entry name" value="WD40_repeat_CS"/>
</dbReference>
<dbReference type="GO" id="GO:1990234">
    <property type="term" value="C:transferase complex"/>
    <property type="evidence" value="ECO:0007669"/>
    <property type="project" value="UniProtKB-ARBA"/>
</dbReference>
<comment type="caution">
    <text evidence="6">The sequence shown here is derived from an EMBL/GenBank/DDBJ whole genome shotgun (WGS) entry which is preliminary data.</text>
</comment>
<evidence type="ECO:0000256" key="2">
    <source>
        <dbReference type="ARBA" id="ARBA00022737"/>
    </source>
</evidence>
<dbReference type="Pfam" id="PF24883">
    <property type="entry name" value="NPHP3_N"/>
    <property type="match status" value="1"/>
</dbReference>
<feature type="domain" description="Nephrocystin 3-like N-terminal" evidence="5">
    <location>
        <begin position="111"/>
        <end position="284"/>
    </location>
</feature>
<dbReference type="PANTHER" id="PTHR22847:SF637">
    <property type="entry name" value="WD REPEAT DOMAIN 5B"/>
    <property type="match status" value="1"/>
</dbReference>
<feature type="repeat" description="WD" evidence="3">
    <location>
        <begin position="880"/>
        <end position="921"/>
    </location>
</feature>
<dbReference type="SUPFAM" id="SSF50978">
    <property type="entry name" value="WD40 repeat-like"/>
    <property type="match status" value="2"/>
</dbReference>
<feature type="region of interest" description="Disordered" evidence="4">
    <location>
        <begin position="40"/>
        <end position="83"/>
    </location>
</feature>
<feature type="compositionally biased region" description="Polar residues" evidence="4">
    <location>
        <begin position="42"/>
        <end position="55"/>
    </location>
</feature>
<keyword evidence="1 3" id="KW-0853">WD repeat</keyword>
<dbReference type="PROSITE" id="PS50082">
    <property type="entry name" value="WD_REPEATS_2"/>
    <property type="match status" value="4"/>
</dbReference>
<organism evidence="6 7">
    <name type="scientific">Triparma laevis f. longispina</name>
    <dbReference type="NCBI Taxonomy" id="1714387"/>
    <lineage>
        <taxon>Eukaryota</taxon>
        <taxon>Sar</taxon>
        <taxon>Stramenopiles</taxon>
        <taxon>Ochrophyta</taxon>
        <taxon>Bolidophyceae</taxon>
        <taxon>Parmales</taxon>
        <taxon>Triparmaceae</taxon>
        <taxon>Triparma</taxon>
    </lineage>
</organism>
<evidence type="ECO:0000313" key="7">
    <source>
        <dbReference type="Proteomes" id="UP001165122"/>
    </source>
</evidence>
<sequence length="1522" mass="164654">MRIRVAYEGGEESWCQLNDFELVHEKADENISEALFAKVDADSSNPNPGNSSTAQADEANQKVCPSLQQEEQNEVQNDSPASPIVEVAGMRLRECDFSGMLAEKQGQHMQGTREWLLESIRRWSEHKQDDSKRLLWVMGGAGTGKSVVSAVAISRLGGSVVAWHFARHDNPSANEPTVLLRSVCAMCCRRLPGFRAVLGQEEEGALAKAMTSAKPDQVFATLIEAPLCSLDAADRAAGRTRAPVVLVLDALDEVAHGGLLAMLSLLKQDFERLPPWVRVPVTSREQACILDCVTAIGPGVVETVGLRVGEQRNLQDVQAYLREIARTTGFTQYRLSDLECEASRHFGVDLTGALEPIGQAVDKSRETYATALQAAREVDEAGFVGVMELTGIRDATLRQPADNIESLYSLSGMAREVMRGALAKEWVLDKNISTPVDGTAVEWVEEAVDPGLKGKESALRKIRDKYDGDASQMKDICRVSLIYTGLGGIHRGLKGLQALEGWVMVSCKNKYASPTPLGYADINCLFSVPVKDKPPVLCEVQLHMQSVLDAKTLAHEQYEFIRSELPRLCRDTSADAQSLQDFIFKRLDASQLDAAVMAMNKKAQGLFIYCRMLADSLQQKKREREGSLSFADLEELPAGLHSMFEENFQRVFPSSQANWWAASHSMICLAVGAMEPLPIELMVEVLKWDDATRARVCELTSLLFPVRKGRVRVLHKSVVDWLTAPGRADQTHTVSAADIASAHLNLASSGLTALEGLLAQPSKKNPSPSQAYALSHTITHACEAGSAHRLELQARLQPLLDRLGFVAAKLDAGLLQSLLANYKMAAHGGAHRFVPAGIPERSGPVLAMLASVPQANLQHALVAPVTTGGGPGENPCLLSLPGHDGAVMDIKVSRCGTHAASVGRDKRIRVWDLEDGEEDISIAYEPGEAKHKGFNSDWLLRPLAYSGEEEERLAVGTSNGQVLVFDPVTGSKLQQIAVTPGWALGQLMFSKDGALLLASSDDGTARLIDMVTNEQKVAFTDGHMGGVVSAALSPDGKRVSTGCTYGRLVLWDAWSNAGHALAYGTDDSRTFIKETATGKTTCLGRTTAWVWQAVWSQDDELLATCSSDRKLAVWQLDSKKLFLVPGHAHRVAAVAFAGAGSERIVTGSMDKTVKVWDTASIVSGNILPPPAGQNYRVLVTLRGILHPVQGQVVTAQGFHSWVEISSLVGTDDTTGEPMRQLCGKVQHPGCVIKALNLAPPTGGQGGVRIVTMCIGNQVFDWSSMGHVIISSSAGQPLWVHTASQHQSSVGVPPSDVAARSASRTLAVMFRNGVVCLYHSDNYALLCTFSHAQPEVGHQQTRFVEARAVAFSPDGAGIVTAYHNSVRMWRRAPDGKRVTEEGPLGFVADCGGVMELHFATVTAVPGMAFDCDLVVGGATGLDVWRPLREGDGTMAGFQHSMRVAPRIAHGCSMNFSPSGQLLMVVDNLSLRVFHVRSWDLKHVYYGSFVCGDFLDENKHLGGTADGRIMSLSAIRPKPVVFLP</sequence>
<dbReference type="EMBL" id="BRXW01000230">
    <property type="protein sequence ID" value="GMI15388.1"/>
    <property type="molecule type" value="Genomic_DNA"/>
</dbReference>
<dbReference type="Proteomes" id="UP001165122">
    <property type="component" value="Unassembled WGS sequence"/>
</dbReference>
<gene>
    <name evidence="6" type="ORF">TrLO_g6724</name>
</gene>
<dbReference type="InterPro" id="IPR043519">
    <property type="entry name" value="NT_sf"/>
</dbReference>
<feature type="compositionally biased region" description="Polar residues" evidence="4">
    <location>
        <begin position="66"/>
        <end position="80"/>
    </location>
</feature>
<dbReference type="PROSITE" id="PS50294">
    <property type="entry name" value="WD_REPEATS_REGION"/>
    <property type="match status" value="2"/>
</dbReference>
<protein>
    <recommendedName>
        <fullName evidence="5">Nephrocystin 3-like N-terminal domain-containing protein</fullName>
    </recommendedName>
</protein>
<dbReference type="Gene3D" id="2.130.10.10">
    <property type="entry name" value="YVTN repeat-like/Quinoprotein amine dehydrogenase"/>
    <property type="match status" value="3"/>
</dbReference>
<proteinExistence type="predicted"/>